<proteinExistence type="predicted"/>
<name>A0A644ZVL0_9ZZZZ</name>
<comment type="caution">
    <text evidence="1">The sequence shown here is derived from an EMBL/GenBank/DDBJ whole genome shotgun (WGS) entry which is preliminary data.</text>
</comment>
<organism evidence="1">
    <name type="scientific">bioreactor metagenome</name>
    <dbReference type="NCBI Taxonomy" id="1076179"/>
    <lineage>
        <taxon>unclassified sequences</taxon>
        <taxon>metagenomes</taxon>
        <taxon>ecological metagenomes</taxon>
    </lineage>
</organism>
<accession>A0A644ZVL0</accession>
<reference evidence="1" key="1">
    <citation type="submission" date="2019-08" db="EMBL/GenBank/DDBJ databases">
        <authorList>
            <person name="Kucharzyk K."/>
            <person name="Murdoch R.W."/>
            <person name="Higgins S."/>
            <person name="Loffler F."/>
        </authorList>
    </citation>
    <scope>NUCLEOTIDE SEQUENCE</scope>
</reference>
<evidence type="ECO:0000313" key="1">
    <source>
        <dbReference type="EMBL" id="MPM44872.1"/>
    </source>
</evidence>
<sequence>MISGVAVTFNAGVRVSSKVGSTVPTTYEPDELGYALPNKNPEPVFNNDVPKILVVLRTLNMATSASSNFL</sequence>
<gene>
    <name evidence="1" type="ORF">SDC9_91554</name>
</gene>
<dbReference type="AlphaFoldDB" id="A0A644ZVL0"/>
<dbReference type="EMBL" id="VSSQ01010651">
    <property type="protein sequence ID" value="MPM44872.1"/>
    <property type="molecule type" value="Genomic_DNA"/>
</dbReference>
<protein>
    <submittedName>
        <fullName evidence="1">Uncharacterized protein</fullName>
    </submittedName>
</protein>